<reference evidence="6 7" key="1">
    <citation type="journal article" date="2014" name="Int. J. Syst. Evol. Microbiol.">
        <title>Solimonas terrae sp. nov., isolated from soil.</title>
        <authorList>
            <person name="Kim S.J."/>
            <person name="Moon J.Y."/>
            <person name="Weon H.Y."/>
            <person name="Ahn J.H."/>
            <person name="Chen W.M."/>
            <person name="Kwon S.W."/>
        </authorList>
    </citation>
    <scope>NUCLEOTIDE SEQUENCE [LARGE SCALE GENOMIC DNA]</scope>
    <source>
        <strain evidence="6 7">KIS83-12</strain>
    </source>
</reference>
<evidence type="ECO:0000313" key="7">
    <source>
        <dbReference type="Proteomes" id="UP000472676"/>
    </source>
</evidence>
<evidence type="ECO:0000256" key="2">
    <source>
        <dbReference type="ARBA" id="ARBA00022801"/>
    </source>
</evidence>
<dbReference type="SUPFAM" id="SSF56300">
    <property type="entry name" value="Metallo-dependent phosphatases"/>
    <property type="match status" value="1"/>
</dbReference>
<accession>A0A6M2BNK8</accession>
<name>A0A6M2BNK8_9GAMM</name>
<keyword evidence="3" id="KW-0408">Iron</keyword>
<gene>
    <name evidence="6" type="ORF">G7Y85_02565</name>
</gene>
<sequence>MTAFTLAHFSDPHLPYEPRLDWRQRFSKRLLSAWSWHRKRREVQRHDIVTALTADVRAARPDHIGVTGDITNFSLPGEFTQAAAWLETLGRADDVSIVPGNHDALVKLDPAEGWSKWQHWMRSDDGDVDNWPYVRVRGEIALIGVNSAVPTAPLLAGGRIGDIQLAALEARLQAQRGRFRIVLVHHPLADAAVSRRKALADRAALRDVLRRAGCELVLHGHARDARLDLLGGDGQPILCLGLPSASAMPNAHDAGARWHALRIDADSDDSWRLDVATRIWDEPSAAFVSGGSFRYRITRPEPRP</sequence>
<evidence type="ECO:0000256" key="1">
    <source>
        <dbReference type="ARBA" id="ARBA00022723"/>
    </source>
</evidence>
<proteinExistence type="inferred from homology"/>
<dbReference type="InterPro" id="IPR050884">
    <property type="entry name" value="CNP_phosphodiesterase-III"/>
</dbReference>
<dbReference type="Pfam" id="PF00149">
    <property type="entry name" value="Metallophos"/>
    <property type="match status" value="1"/>
</dbReference>
<keyword evidence="7" id="KW-1185">Reference proteome</keyword>
<protein>
    <submittedName>
        <fullName evidence="6">Metallophosphoesterase</fullName>
    </submittedName>
</protein>
<dbReference type="InterPro" id="IPR029052">
    <property type="entry name" value="Metallo-depent_PP-like"/>
</dbReference>
<dbReference type="Proteomes" id="UP000472676">
    <property type="component" value="Unassembled WGS sequence"/>
</dbReference>
<dbReference type="RefSeq" id="WP_166251217.1">
    <property type="nucleotide sequence ID" value="NZ_JAAMOW010000001.1"/>
</dbReference>
<organism evidence="6 7">
    <name type="scientific">Solimonas terrae</name>
    <dbReference type="NCBI Taxonomy" id="1396819"/>
    <lineage>
        <taxon>Bacteria</taxon>
        <taxon>Pseudomonadati</taxon>
        <taxon>Pseudomonadota</taxon>
        <taxon>Gammaproteobacteria</taxon>
        <taxon>Nevskiales</taxon>
        <taxon>Nevskiaceae</taxon>
        <taxon>Solimonas</taxon>
    </lineage>
</organism>
<dbReference type="PANTHER" id="PTHR42988:SF2">
    <property type="entry name" value="CYCLIC NUCLEOTIDE PHOSPHODIESTERASE CBUA0032-RELATED"/>
    <property type="match status" value="1"/>
</dbReference>
<dbReference type="Gene3D" id="3.60.21.10">
    <property type="match status" value="1"/>
</dbReference>
<dbReference type="AlphaFoldDB" id="A0A6M2BNK8"/>
<evidence type="ECO:0000259" key="5">
    <source>
        <dbReference type="Pfam" id="PF00149"/>
    </source>
</evidence>
<comment type="similarity">
    <text evidence="4">Belongs to the cyclic nucleotide phosphodiesterase class-III family.</text>
</comment>
<dbReference type="InterPro" id="IPR004843">
    <property type="entry name" value="Calcineurin-like_PHP"/>
</dbReference>
<evidence type="ECO:0000313" key="6">
    <source>
        <dbReference type="EMBL" id="NGY03637.1"/>
    </source>
</evidence>
<evidence type="ECO:0000256" key="3">
    <source>
        <dbReference type="ARBA" id="ARBA00023004"/>
    </source>
</evidence>
<dbReference type="GO" id="GO:0016787">
    <property type="term" value="F:hydrolase activity"/>
    <property type="evidence" value="ECO:0007669"/>
    <property type="project" value="UniProtKB-KW"/>
</dbReference>
<dbReference type="EMBL" id="JAAMOW010000001">
    <property type="protein sequence ID" value="NGY03637.1"/>
    <property type="molecule type" value="Genomic_DNA"/>
</dbReference>
<keyword evidence="1" id="KW-0479">Metal-binding</keyword>
<dbReference type="GO" id="GO:0046872">
    <property type="term" value="F:metal ion binding"/>
    <property type="evidence" value="ECO:0007669"/>
    <property type="project" value="UniProtKB-KW"/>
</dbReference>
<evidence type="ECO:0000256" key="4">
    <source>
        <dbReference type="ARBA" id="ARBA00025742"/>
    </source>
</evidence>
<feature type="domain" description="Calcineurin-like phosphoesterase" evidence="5">
    <location>
        <begin position="5"/>
        <end position="221"/>
    </location>
</feature>
<keyword evidence="2" id="KW-0378">Hydrolase</keyword>
<dbReference type="PANTHER" id="PTHR42988">
    <property type="entry name" value="PHOSPHOHYDROLASE"/>
    <property type="match status" value="1"/>
</dbReference>
<comment type="caution">
    <text evidence="6">The sequence shown here is derived from an EMBL/GenBank/DDBJ whole genome shotgun (WGS) entry which is preliminary data.</text>
</comment>